<accession>A0A6A6KQM3</accession>
<feature type="domain" description="U-box" evidence="8">
    <location>
        <begin position="9"/>
        <end position="83"/>
    </location>
</feature>
<comment type="caution">
    <text evidence="9">The sequence shown here is derived from an EMBL/GenBank/DDBJ whole genome shotgun (WGS) entry which is preliminary data.</text>
</comment>
<sequence length="392" mass="43812">MERNELYISVPNLFRCPISLDVMKSPVSLCTGVTYDRSSIQHWLDSGHDTCPATMQILATKDFVPNLTLHRLINLWAQSSTRLPDSGKSSVTATTVSEQQVEIWIDEIKKPRMESDGVETQILELIVRVLDLMLLENGVREKVHRLVLTSNENCLSSFLLVIQNGKSHSKIQAVRVLESISINNDSKRFVAETQNLMPVLFHLLKAENDPALHDAVLSLLSSIVITRSIKNQIVQLGLVQVISKALSNKNAAVSLVEKSLKLASIVSTCADGRKAISDDPKCVVIVERLMKVSKTATVDAVMVLWSLCCSFRDERVQEKVMRSNGLTKLLLVMQSEGEGNVRMMCGFGEGFEGWVQRWWGGDELSDQNDTYHALLDLRLGIVQYLLFMILGM</sequence>
<dbReference type="PANTHER" id="PTHR22849">
    <property type="entry name" value="WDSAM1 PROTEIN"/>
    <property type="match status" value="1"/>
</dbReference>
<evidence type="ECO:0000313" key="10">
    <source>
        <dbReference type="Proteomes" id="UP000467840"/>
    </source>
</evidence>
<evidence type="ECO:0000259" key="8">
    <source>
        <dbReference type="PROSITE" id="PS51698"/>
    </source>
</evidence>
<organism evidence="9 10">
    <name type="scientific">Hevea brasiliensis</name>
    <name type="common">Para rubber tree</name>
    <name type="synonym">Siphonia brasiliensis</name>
    <dbReference type="NCBI Taxonomy" id="3981"/>
    <lineage>
        <taxon>Eukaryota</taxon>
        <taxon>Viridiplantae</taxon>
        <taxon>Streptophyta</taxon>
        <taxon>Embryophyta</taxon>
        <taxon>Tracheophyta</taxon>
        <taxon>Spermatophyta</taxon>
        <taxon>Magnoliopsida</taxon>
        <taxon>eudicotyledons</taxon>
        <taxon>Gunneridae</taxon>
        <taxon>Pentapetalae</taxon>
        <taxon>rosids</taxon>
        <taxon>fabids</taxon>
        <taxon>Malpighiales</taxon>
        <taxon>Euphorbiaceae</taxon>
        <taxon>Crotonoideae</taxon>
        <taxon>Micrandreae</taxon>
        <taxon>Hevea</taxon>
    </lineage>
</organism>
<name>A0A6A6KQM3_HEVBR</name>
<dbReference type="InterPro" id="IPR003613">
    <property type="entry name" value="Ubox_domain"/>
</dbReference>
<dbReference type="InterPro" id="IPR058678">
    <property type="entry name" value="ARM_PUB"/>
</dbReference>
<dbReference type="Gene3D" id="1.25.10.10">
    <property type="entry name" value="Leucine-rich Repeat Variant"/>
    <property type="match status" value="1"/>
</dbReference>
<dbReference type="GO" id="GO:0061630">
    <property type="term" value="F:ubiquitin protein ligase activity"/>
    <property type="evidence" value="ECO:0007669"/>
    <property type="project" value="UniProtKB-UniRule"/>
</dbReference>
<gene>
    <name evidence="9" type="ORF">GH714_021009</name>
</gene>
<dbReference type="GO" id="GO:0016567">
    <property type="term" value="P:protein ubiquitination"/>
    <property type="evidence" value="ECO:0007669"/>
    <property type="project" value="UniProtKB-UniRule"/>
</dbReference>
<dbReference type="Pfam" id="PF25598">
    <property type="entry name" value="ARM_PUB"/>
    <property type="match status" value="1"/>
</dbReference>
<evidence type="ECO:0000256" key="2">
    <source>
        <dbReference type="ARBA" id="ARBA00003861"/>
    </source>
</evidence>
<keyword evidence="5" id="KW-0677">Repeat</keyword>
<evidence type="ECO:0000313" key="9">
    <source>
        <dbReference type="EMBL" id="KAF2291251.1"/>
    </source>
</evidence>
<proteinExistence type="predicted"/>
<dbReference type="FunFam" id="3.30.40.10:FF:000502">
    <property type="entry name" value="RING-type E3 ubiquitin transferase"/>
    <property type="match status" value="1"/>
</dbReference>
<protein>
    <recommendedName>
        <fullName evidence="7 8">U-box domain-containing protein</fullName>
        <ecNumber evidence="7">2.3.2.27</ecNumber>
    </recommendedName>
    <alternativeName>
        <fullName evidence="7">RING-type E3 ubiquitin transferase PUB</fullName>
    </alternativeName>
</protein>
<dbReference type="InterPro" id="IPR013083">
    <property type="entry name" value="Znf_RING/FYVE/PHD"/>
</dbReference>
<comment type="pathway">
    <text evidence="3 7">Protein modification; protein ubiquitination.</text>
</comment>
<dbReference type="EMBL" id="JAAGAX010000015">
    <property type="protein sequence ID" value="KAF2291251.1"/>
    <property type="molecule type" value="Genomic_DNA"/>
</dbReference>
<dbReference type="InterPro" id="IPR011989">
    <property type="entry name" value="ARM-like"/>
</dbReference>
<evidence type="ECO:0000256" key="7">
    <source>
        <dbReference type="RuleBase" id="RU369093"/>
    </source>
</evidence>
<dbReference type="SMART" id="SM00504">
    <property type="entry name" value="Ubox"/>
    <property type="match status" value="1"/>
</dbReference>
<dbReference type="PANTHER" id="PTHR22849:SF163">
    <property type="entry name" value="U-BOX DOMAIN-CONTAINING PROTEIN"/>
    <property type="match status" value="1"/>
</dbReference>
<dbReference type="SUPFAM" id="SSF48371">
    <property type="entry name" value="ARM repeat"/>
    <property type="match status" value="1"/>
</dbReference>
<dbReference type="SUPFAM" id="SSF57850">
    <property type="entry name" value="RING/U-box"/>
    <property type="match status" value="1"/>
</dbReference>
<dbReference type="InterPro" id="IPR016024">
    <property type="entry name" value="ARM-type_fold"/>
</dbReference>
<dbReference type="UniPathway" id="UPA00143"/>
<evidence type="ECO:0000256" key="3">
    <source>
        <dbReference type="ARBA" id="ARBA00004906"/>
    </source>
</evidence>
<dbReference type="Gene3D" id="3.30.40.10">
    <property type="entry name" value="Zinc/RING finger domain, C3HC4 (zinc finger)"/>
    <property type="match status" value="1"/>
</dbReference>
<keyword evidence="6 7" id="KW-0833">Ubl conjugation pathway</keyword>
<evidence type="ECO:0000256" key="1">
    <source>
        <dbReference type="ARBA" id="ARBA00000900"/>
    </source>
</evidence>
<keyword evidence="4 7" id="KW-0808">Transferase</keyword>
<dbReference type="EC" id="2.3.2.27" evidence="7"/>
<evidence type="ECO:0000256" key="5">
    <source>
        <dbReference type="ARBA" id="ARBA00022737"/>
    </source>
</evidence>
<comment type="catalytic activity">
    <reaction evidence="1 7">
        <text>S-ubiquitinyl-[E2 ubiquitin-conjugating enzyme]-L-cysteine + [acceptor protein]-L-lysine = [E2 ubiquitin-conjugating enzyme]-L-cysteine + N(6)-ubiquitinyl-[acceptor protein]-L-lysine.</text>
        <dbReference type="EC" id="2.3.2.27"/>
    </reaction>
</comment>
<reference evidence="9 10" key="1">
    <citation type="journal article" date="2020" name="Mol. Plant">
        <title>The Chromosome-Based Rubber Tree Genome Provides New Insights into Spurge Genome Evolution and Rubber Biosynthesis.</title>
        <authorList>
            <person name="Liu J."/>
            <person name="Shi C."/>
            <person name="Shi C.C."/>
            <person name="Li W."/>
            <person name="Zhang Q.J."/>
            <person name="Zhang Y."/>
            <person name="Li K."/>
            <person name="Lu H.F."/>
            <person name="Shi C."/>
            <person name="Zhu S.T."/>
            <person name="Xiao Z.Y."/>
            <person name="Nan H."/>
            <person name="Yue Y."/>
            <person name="Zhu X.G."/>
            <person name="Wu Y."/>
            <person name="Hong X.N."/>
            <person name="Fan G.Y."/>
            <person name="Tong Y."/>
            <person name="Zhang D."/>
            <person name="Mao C.L."/>
            <person name="Liu Y.L."/>
            <person name="Hao S.J."/>
            <person name="Liu W.Q."/>
            <person name="Lv M.Q."/>
            <person name="Zhang H.B."/>
            <person name="Liu Y."/>
            <person name="Hu-Tang G.R."/>
            <person name="Wang J.P."/>
            <person name="Wang J.H."/>
            <person name="Sun Y.H."/>
            <person name="Ni S.B."/>
            <person name="Chen W.B."/>
            <person name="Zhang X.C."/>
            <person name="Jiao Y.N."/>
            <person name="Eichler E.E."/>
            <person name="Li G.H."/>
            <person name="Liu X."/>
            <person name="Gao L.Z."/>
        </authorList>
    </citation>
    <scope>NUCLEOTIDE SEQUENCE [LARGE SCALE GENOMIC DNA]</scope>
    <source>
        <strain evidence="10">cv. GT1</strain>
        <tissue evidence="9">Leaf</tissue>
    </source>
</reference>
<dbReference type="Proteomes" id="UP000467840">
    <property type="component" value="Chromosome 2"/>
</dbReference>
<dbReference type="CDD" id="cd16664">
    <property type="entry name" value="RING-Ubox_PUB"/>
    <property type="match status" value="1"/>
</dbReference>
<evidence type="ECO:0000256" key="6">
    <source>
        <dbReference type="ARBA" id="ARBA00022786"/>
    </source>
</evidence>
<keyword evidence="10" id="KW-1185">Reference proteome</keyword>
<dbReference type="InterPro" id="IPR045185">
    <property type="entry name" value="PUB22/23/24-like"/>
</dbReference>
<evidence type="ECO:0000256" key="4">
    <source>
        <dbReference type="ARBA" id="ARBA00022679"/>
    </source>
</evidence>
<dbReference type="Pfam" id="PF04564">
    <property type="entry name" value="U-box"/>
    <property type="match status" value="1"/>
</dbReference>
<dbReference type="PROSITE" id="PS51698">
    <property type="entry name" value="U_BOX"/>
    <property type="match status" value="1"/>
</dbReference>
<dbReference type="InterPro" id="IPR045210">
    <property type="entry name" value="RING-Ubox_PUB"/>
</dbReference>
<comment type="function">
    <text evidence="2 7">Functions as an E3 ubiquitin ligase.</text>
</comment>
<dbReference type="AlphaFoldDB" id="A0A6A6KQM3"/>